<dbReference type="EMBL" id="JAEUBD010000763">
    <property type="protein sequence ID" value="KAH3672494.1"/>
    <property type="molecule type" value="Genomic_DNA"/>
</dbReference>
<gene>
    <name evidence="1" type="ORF">OGATHE_002335</name>
</gene>
<reference evidence="1" key="1">
    <citation type="journal article" date="2021" name="Open Biol.">
        <title>Shared evolutionary footprints suggest mitochondrial oxidative damage underlies multiple complex I losses in fungi.</title>
        <authorList>
            <person name="Schikora-Tamarit M.A."/>
            <person name="Marcet-Houben M."/>
            <person name="Nosek J."/>
            <person name="Gabaldon T."/>
        </authorList>
    </citation>
    <scope>NUCLEOTIDE SEQUENCE</scope>
    <source>
        <strain evidence="1">NCAIM Y.01608</strain>
    </source>
</reference>
<keyword evidence="2" id="KW-1185">Reference proteome</keyword>
<reference evidence="1" key="2">
    <citation type="submission" date="2021-01" db="EMBL/GenBank/DDBJ databases">
        <authorList>
            <person name="Schikora-Tamarit M.A."/>
        </authorList>
    </citation>
    <scope>NUCLEOTIDE SEQUENCE</scope>
    <source>
        <strain evidence="1">NCAIM Y.01608</strain>
    </source>
</reference>
<dbReference type="Proteomes" id="UP000788993">
    <property type="component" value="Unassembled WGS sequence"/>
</dbReference>
<dbReference type="AlphaFoldDB" id="A0A9P8PJK5"/>
<evidence type="ECO:0000313" key="2">
    <source>
        <dbReference type="Proteomes" id="UP000788993"/>
    </source>
</evidence>
<accession>A0A9P8PJK5</accession>
<evidence type="ECO:0000313" key="1">
    <source>
        <dbReference type="EMBL" id="KAH3672494.1"/>
    </source>
</evidence>
<proteinExistence type="predicted"/>
<comment type="caution">
    <text evidence="1">The sequence shown here is derived from an EMBL/GenBank/DDBJ whole genome shotgun (WGS) entry which is preliminary data.</text>
</comment>
<sequence length="98" mass="10457">MSSKTGRFTLEDAKLPSLESSSKSPCLRIIASGKATFEFPNEASRESLLDNRPFLGVLSGVVKRLLDCDNNSPDNSPGPCFSVGSVASFAYKISNALL</sequence>
<organism evidence="1 2">
    <name type="scientific">Ogataea polymorpha</name>
    <dbReference type="NCBI Taxonomy" id="460523"/>
    <lineage>
        <taxon>Eukaryota</taxon>
        <taxon>Fungi</taxon>
        <taxon>Dikarya</taxon>
        <taxon>Ascomycota</taxon>
        <taxon>Saccharomycotina</taxon>
        <taxon>Pichiomycetes</taxon>
        <taxon>Pichiales</taxon>
        <taxon>Pichiaceae</taxon>
        <taxon>Ogataea</taxon>
    </lineage>
</organism>
<protein>
    <submittedName>
        <fullName evidence="1">Uncharacterized protein</fullName>
    </submittedName>
</protein>
<name>A0A9P8PJK5_9ASCO</name>